<dbReference type="InterPro" id="IPR004370">
    <property type="entry name" value="4-OT-like_dom"/>
</dbReference>
<dbReference type="Pfam" id="PF01361">
    <property type="entry name" value="Tautomerase"/>
    <property type="match status" value="1"/>
</dbReference>
<dbReference type="InterPro" id="IPR014347">
    <property type="entry name" value="Tautomerase/MIF_sf"/>
</dbReference>
<evidence type="ECO:0000313" key="4">
    <source>
        <dbReference type="Proteomes" id="UP001500967"/>
    </source>
</evidence>
<sequence length="128" mass="13487">MPHLLVHTLDRDLDGREADLIATITDAIVAVYGDWAREHVVVQLIGVPPGRWGVGGKPAVNPAPRVMFGIRDGVFSRPDGPEILGRLATGVTDAIATTIGEHVRKGTTIEFVGAPDGRTAIGGALVTY</sequence>
<evidence type="ECO:0000259" key="2">
    <source>
        <dbReference type="Pfam" id="PF01361"/>
    </source>
</evidence>
<comment type="caution">
    <text evidence="3">The sequence shown here is derived from an EMBL/GenBank/DDBJ whole genome shotgun (WGS) entry which is preliminary data.</text>
</comment>
<evidence type="ECO:0000313" key="3">
    <source>
        <dbReference type="EMBL" id="GAA0239099.1"/>
    </source>
</evidence>
<dbReference type="Proteomes" id="UP001500967">
    <property type="component" value="Unassembled WGS sequence"/>
</dbReference>
<dbReference type="RefSeq" id="WP_344648979.1">
    <property type="nucleotide sequence ID" value="NZ_BAAAGX010000009.1"/>
</dbReference>
<reference evidence="3 4" key="1">
    <citation type="journal article" date="2019" name="Int. J. Syst. Evol. Microbiol.">
        <title>The Global Catalogue of Microorganisms (GCM) 10K type strain sequencing project: providing services to taxonomists for standard genome sequencing and annotation.</title>
        <authorList>
            <consortium name="The Broad Institute Genomics Platform"/>
            <consortium name="The Broad Institute Genome Sequencing Center for Infectious Disease"/>
            <person name="Wu L."/>
            <person name="Ma J."/>
        </authorList>
    </citation>
    <scope>NUCLEOTIDE SEQUENCE [LARGE SCALE GENOMIC DNA]</scope>
    <source>
        <strain evidence="3 4">JCM 10425</strain>
    </source>
</reference>
<dbReference type="Gene3D" id="3.30.429.10">
    <property type="entry name" value="Macrophage Migration Inhibitory Factor"/>
    <property type="match status" value="1"/>
</dbReference>
<keyword evidence="1" id="KW-0413">Isomerase</keyword>
<organism evidence="3 4">
    <name type="scientific">Cryptosporangium japonicum</name>
    <dbReference type="NCBI Taxonomy" id="80872"/>
    <lineage>
        <taxon>Bacteria</taxon>
        <taxon>Bacillati</taxon>
        <taxon>Actinomycetota</taxon>
        <taxon>Actinomycetes</taxon>
        <taxon>Cryptosporangiales</taxon>
        <taxon>Cryptosporangiaceae</taxon>
        <taxon>Cryptosporangium</taxon>
    </lineage>
</organism>
<dbReference type="EMBL" id="BAAAGX010000009">
    <property type="protein sequence ID" value="GAA0239099.1"/>
    <property type="molecule type" value="Genomic_DNA"/>
</dbReference>
<proteinExistence type="predicted"/>
<feature type="domain" description="4-oxalocrotonate tautomerase-like" evidence="2">
    <location>
        <begin position="17"/>
        <end position="58"/>
    </location>
</feature>
<evidence type="ECO:0000256" key="1">
    <source>
        <dbReference type="ARBA" id="ARBA00023235"/>
    </source>
</evidence>
<name>A0ABN0U570_9ACTN</name>
<keyword evidence="4" id="KW-1185">Reference proteome</keyword>
<dbReference type="SUPFAM" id="SSF55331">
    <property type="entry name" value="Tautomerase/MIF"/>
    <property type="match status" value="1"/>
</dbReference>
<protein>
    <recommendedName>
        <fullName evidence="2">4-oxalocrotonate tautomerase-like domain-containing protein</fullName>
    </recommendedName>
</protein>
<accession>A0ABN0U570</accession>
<gene>
    <name evidence="3" type="ORF">GCM10009539_25500</name>
</gene>